<dbReference type="PATRIC" id="fig|54915.3.peg.5510"/>
<dbReference type="InterPro" id="IPR050266">
    <property type="entry name" value="AB_hydrolase_sf"/>
</dbReference>
<name>A0A0K9Z1B1_9BACL</name>
<dbReference type="EMBL" id="LGIQ01000002">
    <property type="protein sequence ID" value="KNB74731.1"/>
    <property type="molecule type" value="Genomic_DNA"/>
</dbReference>
<comment type="caution">
    <text evidence="3">The sequence shown here is derived from an EMBL/GenBank/DDBJ whole genome shotgun (WGS) entry which is preliminary data.</text>
</comment>
<dbReference type="PANTHER" id="PTHR43798">
    <property type="entry name" value="MONOACYLGLYCEROL LIPASE"/>
    <property type="match status" value="1"/>
</dbReference>
<sequence>MDDSEFSRDFEEAFYTCAGSRMFTKYSRKGAPTVLFLAGMGDSCETWKGVQNRIAQITSTFSYDRAGTGRSDAVSGPRTCHDLAQELAELVWHISVEPPFIIVGHSFGGLVARLFASYYPSLVEGLVLVDAAVEYKELAYEEVLPKKLQATNRAYLEDPMLNHEKIDKLQSYKQVAEHPQLGNIPLAILTRGLPDHHPDGWPQQEILQMEQELQIKMQRLSTISRCKIAQRSRHYIHHDEPECVIEEIEIMIKGIAK</sequence>
<evidence type="ECO:0000313" key="4">
    <source>
        <dbReference type="Proteomes" id="UP000036834"/>
    </source>
</evidence>
<keyword evidence="2" id="KW-0378">Hydrolase</keyword>
<dbReference type="GO" id="GO:0046464">
    <property type="term" value="P:acylglycerol catabolic process"/>
    <property type="evidence" value="ECO:0007669"/>
    <property type="project" value="TreeGrafter"/>
</dbReference>
<dbReference type="GO" id="GO:0016020">
    <property type="term" value="C:membrane"/>
    <property type="evidence" value="ECO:0007669"/>
    <property type="project" value="TreeGrafter"/>
</dbReference>
<dbReference type="InterPro" id="IPR029058">
    <property type="entry name" value="AB_hydrolase_fold"/>
</dbReference>
<dbReference type="Proteomes" id="UP000319578">
    <property type="component" value="Unassembled WGS sequence"/>
</dbReference>
<dbReference type="PANTHER" id="PTHR43798:SF33">
    <property type="entry name" value="HYDROLASE, PUTATIVE (AFU_ORTHOLOGUE AFUA_2G14860)-RELATED"/>
    <property type="match status" value="1"/>
</dbReference>
<dbReference type="InterPro" id="IPR000073">
    <property type="entry name" value="AB_hydrolase_1"/>
</dbReference>
<dbReference type="EMBL" id="BJON01000006">
    <property type="protein sequence ID" value="GED67938.1"/>
    <property type="molecule type" value="Genomic_DNA"/>
</dbReference>
<dbReference type="Pfam" id="PF00561">
    <property type="entry name" value="Abhydrolase_1"/>
    <property type="match status" value="1"/>
</dbReference>
<reference evidence="4" key="1">
    <citation type="submission" date="2015-07" db="EMBL/GenBank/DDBJ databases">
        <title>Genome sequencing project for genomic taxonomy and phylogenomics of Bacillus-like bacteria.</title>
        <authorList>
            <person name="Liu B."/>
            <person name="Wang J."/>
            <person name="Zhu Y."/>
            <person name="Liu G."/>
            <person name="Chen Q."/>
            <person name="Chen Z."/>
            <person name="Lan J."/>
            <person name="Che J."/>
            <person name="Ge C."/>
            <person name="Shi H."/>
            <person name="Pan Z."/>
            <person name="Liu X."/>
        </authorList>
    </citation>
    <scope>NUCLEOTIDE SEQUENCE [LARGE SCALE GENOMIC DNA]</scope>
    <source>
        <strain evidence="4">DSM 9887</strain>
    </source>
</reference>
<organism evidence="3 4">
    <name type="scientific">Brevibacillus reuszeri</name>
    <dbReference type="NCBI Taxonomy" id="54915"/>
    <lineage>
        <taxon>Bacteria</taxon>
        <taxon>Bacillati</taxon>
        <taxon>Bacillota</taxon>
        <taxon>Bacilli</taxon>
        <taxon>Bacillales</taxon>
        <taxon>Paenibacillaceae</taxon>
        <taxon>Brevibacillus</taxon>
    </lineage>
</organism>
<evidence type="ECO:0000313" key="5">
    <source>
        <dbReference type="Proteomes" id="UP000319578"/>
    </source>
</evidence>
<protein>
    <submittedName>
        <fullName evidence="2">Alpha/beta hydrolase</fullName>
    </submittedName>
</protein>
<gene>
    <name evidence="3" type="ORF">ADS79_01775</name>
    <name evidence="2" type="ORF">BRE01_16400</name>
</gene>
<dbReference type="SUPFAM" id="SSF53474">
    <property type="entry name" value="alpha/beta-Hydrolases"/>
    <property type="match status" value="1"/>
</dbReference>
<dbReference type="Gene3D" id="3.40.50.1820">
    <property type="entry name" value="alpha/beta hydrolase"/>
    <property type="match status" value="1"/>
</dbReference>
<accession>A0A0K9Z1B1</accession>
<dbReference type="OrthoDB" id="59888at2"/>
<evidence type="ECO:0000313" key="3">
    <source>
        <dbReference type="EMBL" id="KNB74731.1"/>
    </source>
</evidence>
<reference evidence="2 5" key="3">
    <citation type="submission" date="2019-06" db="EMBL/GenBank/DDBJ databases">
        <title>Whole genome shotgun sequence of Brevibacillus reuszeri NBRC 15719.</title>
        <authorList>
            <person name="Hosoyama A."/>
            <person name="Uohara A."/>
            <person name="Ohji S."/>
            <person name="Ichikawa N."/>
        </authorList>
    </citation>
    <scope>NUCLEOTIDE SEQUENCE [LARGE SCALE GENOMIC DNA]</scope>
    <source>
        <strain evidence="2 5">NBRC 15719</strain>
    </source>
</reference>
<proteinExistence type="predicted"/>
<dbReference type="AlphaFoldDB" id="A0A0K9Z1B1"/>
<keyword evidence="5" id="KW-1185">Reference proteome</keyword>
<feature type="domain" description="AB hydrolase-1" evidence="1">
    <location>
        <begin position="32"/>
        <end position="141"/>
    </location>
</feature>
<dbReference type="Proteomes" id="UP000036834">
    <property type="component" value="Unassembled WGS sequence"/>
</dbReference>
<evidence type="ECO:0000313" key="2">
    <source>
        <dbReference type="EMBL" id="GED67938.1"/>
    </source>
</evidence>
<reference evidence="3" key="2">
    <citation type="submission" date="2015-07" db="EMBL/GenBank/DDBJ databases">
        <title>MeaNS - Measles Nucleotide Surveillance Program.</title>
        <authorList>
            <person name="Tran T."/>
            <person name="Druce J."/>
        </authorList>
    </citation>
    <scope>NUCLEOTIDE SEQUENCE</scope>
    <source>
        <strain evidence="3">DSM 9887</strain>
    </source>
</reference>
<dbReference type="GO" id="GO:0047372">
    <property type="term" value="F:monoacylglycerol lipase activity"/>
    <property type="evidence" value="ECO:0007669"/>
    <property type="project" value="TreeGrafter"/>
</dbReference>
<dbReference type="RefSeq" id="WP_049736982.1">
    <property type="nucleotide sequence ID" value="NZ_BJON01000006.1"/>
</dbReference>
<evidence type="ECO:0000259" key="1">
    <source>
        <dbReference type="Pfam" id="PF00561"/>
    </source>
</evidence>
<dbReference type="STRING" id="54915.ADS79_01775"/>